<reference evidence="2 3" key="1">
    <citation type="submission" date="2020-04" db="EMBL/GenBank/DDBJ databases">
        <authorList>
            <person name="De Canck E."/>
        </authorList>
    </citation>
    <scope>NUCLEOTIDE SEQUENCE [LARGE SCALE GENOMIC DNA]</scope>
    <source>
        <strain evidence="2 3">LMG 3441</strain>
    </source>
</reference>
<sequence>MINFDKFKSKHLMVWLVAIPMLAAVVYYSFFALDRYVSGAQVAVRQVGNNEAPQIPGLAVMLTGLNPTSREETLYLREFVVSQDMLNVLERELNWSLHYAGRWRDPLYWLPADSPQEDLLKFYRRVVTTVFDEQTGLLGVNVQAFDSAFAEQTLKVMLGESERFVNELSHRMARDQMAFAQSELASARKTYEERRDAMLTFQNESNLLDAEATAKARAGVIVELEASLTKERTALNGLLATLDSNTPQVRQQRNRIRALETQLKSESNRLLSEKGGDKLNVVAAQYRNLTIDAVIAEEAYKYAVSSVESTRIEASKKLRSLVTVVSPNAPDKAIYPERIYNLITLFIGLLLFYGIARFVIATIEDHRD</sequence>
<gene>
    <name evidence="2" type="ORF">LMG3441_00986</name>
</gene>
<dbReference type="GO" id="GO:0004713">
    <property type="term" value="F:protein tyrosine kinase activity"/>
    <property type="evidence" value="ECO:0007669"/>
    <property type="project" value="TreeGrafter"/>
</dbReference>
<protein>
    <submittedName>
        <fullName evidence="2">Uncharacterized protein</fullName>
    </submittedName>
</protein>
<dbReference type="GO" id="GO:0005886">
    <property type="term" value="C:plasma membrane"/>
    <property type="evidence" value="ECO:0007669"/>
    <property type="project" value="TreeGrafter"/>
</dbReference>
<feature type="transmembrane region" description="Helical" evidence="1">
    <location>
        <begin position="339"/>
        <end position="360"/>
    </location>
</feature>
<keyword evidence="1" id="KW-1133">Transmembrane helix</keyword>
<dbReference type="AlphaFoldDB" id="A0A6S6ZZR8"/>
<dbReference type="PANTHER" id="PTHR32309:SF13">
    <property type="entry name" value="FERRIC ENTEROBACTIN TRANSPORT PROTEIN FEPE"/>
    <property type="match status" value="1"/>
</dbReference>
<evidence type="ECO:0000313" key="3">
    <source>
        <dbReference type="Proteomes" id="UP000494269"/>
    </source>
</evidence>
<dbReference type="RefSeq" id="WP_175169002.1">
    <property type="nucleotide sequence ID" value="NZ_CADIJQ010000001.1"/>
</dbReference>
<accession>A0A6S6ZZR8</accession>
<dbReference type="PANTHER" id="PTHR32309">
    <property type="entry name" value="TYROSINE-PROTEIN KINASE"/>
    <property type="match status" value="1"/>
</dbReference>
<proteinExistence type="predicted"/>
<name>A0A6S6ZZR8_9BURK</name>
<dbReference type="Proteomes" id="UP000494269">
    <property type="component" value="Unassembled WGS sequence"/>
</dbReference>
<keyword evidence="1" id="KW-0472">Membrane</keyword>
<keyword evidence="3" id="KW-1185">Reference proteome</keyword>
<evidence type="ECO:0000313" key="2">
    <source>
        <dbReference type="EMBL" id="CAB3669338.1"/>
    </source>
</evidence>
<evidence type="ECO:0000256" key="1">
    <source>
        <dbReference type="SAM" id="Phobius"/>
    </source>
</evidence>
<organism evidence="2 3">
    <name type="scientific">Achromobacter kerstersii</name>
    <dbReference type="NCBI Taxonomy" id="1353890"/>
    <lineage>
        <taxon>Bacteria</taxon>
        <taxon>Pseudomonadati</taxon>
        <taxon>Pseudomonadota</taxon>
        <taxon>Betaproteobacteria</taxon>
        <taxon>Burkholderiales</taxon>
        <taxon>Alcaligenaceae</taxon>
        <taxon>Achromobacter</taxon>
    </lineage>
</organism>
<dbReference type="EMBL" id="CADIJQ010000001">
    <property type="protein sequence ID" value="CAB3669338.1"/>
    <property type="molecule type" value="Genomic_DNA"/>
</dbReference>
<feature type="transmembrane region" description="Helical" evidence="1">
    <location>
        <begin position="12"/>
        <end position="31"/>
    </location>
</feature>
<dbReference type="InterPro" id="IPR050445">
    <property type="entry name" value="Bact_polysacc_biosynth/exp"/>
</dbReference>
<keyword evidence="1" id="KW-0812">Transmembrane</keyword>